<protein>
    <recommendedName>
        <fullName evidence="3">Methyltransferase-domain-containing protein</fullName>
    </recommendedName>
</protein>
<dbReference type="Proteomes" id="UP000242180">
    <property type="component" value="Unassembled WGS sequence"/>
</dbReference>
<evidence type="ECO:0008006" key="3">
    <source>
        <dbReference type="Google" id="ProtNLM"/>
    </source>
</evidence>
<dbReference type="OrthoDB" id="194386at2759"/>
<dbReference type="EMBL" id="MCGN01000002">
    <property type="protein sequence ID" value="ORZ01310.1"/>
    <property type="molecule type" value="Genomic_DNA"/>
</dbReference>
<gene>
    <name evidence="1" type="ORF">BCR43DRAFT_512200</name>
</gene>
<dbReference type="PANTHER" id="PTHR14614:SF109">
    <property type="entry name" value="RIBOSOMAL LYSINE N-METHYLTRANSFERASE 5"/>
    <property type="match status" value="1"/>
</dbReference>
<dbReference type="PANTHER" id="PTHR14614">
    <property type="entry name" value="HEPATOCELLULAR CARCINOMA-ASSOCIATED ANTIGEN"/>
    <property type="match status" value="1"/>
</dbReference>
<name>A0A1X2HPJ3_SYNRA</name>
<dbReference type="STRING" id="13706.A0A1X2HPJ3"/>
<comment type="caution">
    <text evidence="1">The sequence shown here is derived from an EMBL/GenBank/DDBJ whole genome shotgun (WGS) entry which is preliminary data.</text>
</comment>
<accession>A0A1X2HPJ3</accession>
<reference evidence="1 2" key="1">
    <citation type="submission" date="2016-07" db="EMBL/GenBank/DDBJ databases">
        <title>Pervasive Adenine N6-methylation of Active Genes in Fungi.</title>
        <authorList>
            <consortium name="DOE Joint Genome Institute"/>
            <person name="Mondo S.J."/>
            <person name="Dannebaum R.O."/>
            <person name="Kuo R.C."/>
            <person name="Labutti K."/>
            <person name="Haridas S."/>
            <person name="Kuo A."/>
            <person name="Salamov A."/>
            <person name="Ahrendt S.R."/>
            <person name="Lipzen A."/>
            <person name="Sullivan W."/>
            <person name="Andreopoulos W.B."/>
            <person name="Clum A."/>
            <person name="Lindquist E."/>
            <person name="Daum C."/>
            <person name="Ramamoorthy G.K."/>
            <person name="Gryganskyi A."/>
            <person name="Culley D."/>
            <person name="Magnuson J.K."/>
            <person name="James T.Y."/>
            <person name="O'Malley M.A."/>
            <person name="Stajich J.E."/>
            <person name="Spatafora J.W."/>
            <person name="Visel A."/>
            <person name="Grigoriev I.V."/>
        </authorList>
    </citation>
    <scope>NUCLEOTIDE SEQUENCE [LARGE SCALE GENOMIC DNA]</scope>
    <source>
        <strain evidence="1 2">NRRL 2496</strain>
    </source>
</reference>
<dbReference type="AlphaFoldDB" id="A0A1X2HPJ3"/>
<dbReference type="Gene3D" id="3.40.50.150">
    <property type="entry name" value="Vaccinia Virus protein VP39"/>
    <property type="match status" value="1"/>
</dbReference>
<evidence type="ECO:0000313" key="2">
    <source>
        <dbReference type="Proteomes" id="UP000242180"/>
    </source>
</evidence>
<dbReference type="Pfam" id="PF10294">
    <property type="entry name" value="Methyltransf_16"/>
    <property type="match status" value="2"/>
</dbReference>
<dbReference type="InterPro" id="IPR019410">
    <property type="entry name" value="Methyltransf_16"/>
</dbReference>
<organism evidence="1 2">
    <name type="scientific">Syncephalastrum racemosum</name>
    <name type="common">Filamentous fungus</name>
    <dbReference type="NCBI Taxonomy" id="13706"/>
    <lineage>
        <taxon>Eukaryota</taxon>
        <taxon>Fungi</taxon>
        <taxon>Fungi incertae sedis</taxon>
        <taxon>Mucoromycota</taxon>
        <taxon>Mucoromycotina</taxon>
        <taxon>Mucoromycetes</taxon>
        <taxon>Mucorales</taxon>
        <taxon>Syncephalastraceae</taxon>
        <taxon>Syncephalastrum</taxon>
    </lineage>
</organism>
<dbReference type="InterPro" id="IPR029063">
    <property type="entry name" value="SAM-dependent_MTases_sf"/>
</dbReference>
<keyword evidence="2" id="KW-1185">Reference proteome</keyword>
<proteinExistence type="predicted"/>
<evidence type="ECO:0000313" key="1">
    <source>
        <dbReference type="EMBL" id="ORZ01310.1"/>
    </source>
</evidence>
<sequence>MHSESEEESDFYDENDTKNLPQFAFEILPSLSVQITQQNNTQNHGTTVWDSAKVLAHYLVDTIKPPTWSLEDGRMQVQNTKTCIELGSGCGLGGLTMAALGLDTVVTDLPSVVESVLQPNADNNRDAIKDWWHKRIEQSNYQHTRVPMDEPKLRVEPLDWVRFCSGLDGNEADKDYCDWVRPPYNYILAADCIYCLELVPTLLRCCQYLASHTTTILVALEHRDDIVVNNFVSTAKAMGFDTRAVPKRMLNAKVVGHEDIEIWKLKKKRTIK</sequence>
<dbReference type="InParanoid" id="A0A1X2HPJ3"/>
<dbReference type="OMA" id="NTQNHGT"/>